<name>A0A4R6QED5_9FLAO</name>
<dbReference type="RefSeq" id="WP_133532564.1">
    <property type="nucleotide sequence ID" value="NZ_SNXR01000012.1"/>
</dbReference>
<dbReference type="EMBL" id="SNXR01000012">
    <property type="protein sequence ID" value="TDP60283.1"/>
    <property type="molecule type" value="Genomic_DNA"/>
</dbReference>
<sequence length="113" mass="12889">MKGKLHFLNVLLGLAVLFAVLFQPIHTIEHLAKQFSEESCIHKYAEGATLNHSHYWEKCQVCDFALSPTIENKTAVFSFEKPVFYNKALYFPTSENISFFNGSFFSLRGPPIV</sequence>
<dbReference type="Proteomes" id="UP000295260">
    <property type="component" value="Unassembled WGS sequence"/>
</dbReference>
<accession>A0A4R6QED5</accession>
<protein>
    <submittedName>
        <fullName evidence="1">Uncharacterized protein</fullName>
    </submittedName>
</protein>
<comment type="caution">
    <text evidence="1">The sequence shown here is derived from an EMBL/GenBank/DDBJ whole genome shotgun (WGS) entry which is preliminary data.</text>
</comment>
<reference evidence="1 2" key="1">
    <citation type="submission" date="2019-03" db="EMBL/GenBank/DDBJ databases">
        <title>Genomic Encyclopedia of Archaeal and Bacterial Type Strains, Phase II (KMG-II): from individual species to whole genera.</title>
        <authorList>
            <person name="Goeker M."/>
        </authorList>
    </citation>
    <scope>NUCLEOTIDE SEQUENCE [LARGE SCALE GENOMIC DNA]</scope>
    <source>
        <strain evidence="1 2">DSM 25687</strain>
    </source>
</reference>
<organism evidence="1 2">
    <name type="scientific">Flavobacterium dankookense</name>
    <dbReference type="NCBI Taxonomy" id="706186"/>
    <lineage>
        <taxon>Bacteria</taxon>
        <taxon>Pseudomonadati</taxon>
        <taxon>Bacteroidota</taxon>
        <taxon>Flavobacteriia</taxon>
        <taxon>Flavobacteriales</taxon>
        <taxon>Flavobacteriaceae</taxon>
        <taxon>Flavobacterium</taxon>
    </lineage>
</organism>
<gene>
    <name evidence="1" type="ORF">BC748_1265</name>
</gene>
<proteinExistence type="predicted"/>
<evidence type="ECO:0000313" key="1">
    <source>
        <dbReference type="EMBL" id="TDP60283.1"/>
    </source>
</evidence>
<keyword evidence="2" id="KW-1185">Reference proteome</keyword>
<dbReference type="AlphaFoldDB" id="A0A4R6QED5"/>
<evidence type="ECO:0000313" key="2">
    <source>
        <dbReference type="Proteomes" id="UP000295260"/>
    </source>
</evidence>
<dbReference type="OrthoDB" id="1445232at2"/>